<reference evidence="2" key="1">
    <citation type="submission" date="2022-01" db="EMBL/GenBank/DDBJ databases">
        <authorList>
            <person name="Wang Y."/>
        </authorList>
    </citation>
    <scope>NUCLEOTIDE SEQUENCE</scope>
    <source>
        <strain evidence="2">WB101</strain>
    </source>
</reference>
<evidence type="ECO:0000313" key="3">
    <source>
        <dbReference type="Proteomes" id="UP001165366"/>
    </source>
</evidence>
<name>A0ABS9KHH4_9BACT</name>
<feature type="domain" description="3-keto-alpha-glucoside-1,2-lyase/3-keto-2-hydroxy-glucal hydratase" evidence="1">
    <location>
        <begin position="27"/>
        <end position="211"/>
    </location>
</feature>
<comment type="caution">
    <text evidence="2">The sequence shown here is derived from an EMBL/GenBank/DDBJ whole genome shotgun (WGS) entry which is preliminary data.</text>
</comment>
<evidence type="ECO:0000313" key="2">
    <source>
        <dbReference type="EMBL" id="MCG2590306.1"/>
    </source>
</evidence>
<protein>
    <submittedName>
        <fullName evidence="2">DUF1080 domain-containing protein</fullName>
    </submittedName>
</protein>
<evidence type="ECO:0000259" key="1">
    <source>
        <dbReference type="Pfam" id="PF06439"/>
    </source>
</evidence>
<sequence>MKKTTIILLSIFIGMLMLPVQVLSQNWQPMFEGESFDGWTKLNGDAEYQIEGNVITGIAKLNTPNTFLATDRNYSDFIVEFDVKVDPRLNSGVQIRSESRDDYMDGRVHGYQVEIDPSKRAWSGGIYDEARRGWLYPITKNEACSDAFQNGLWNSYRIEAVGNEIKTWINGFQCSNLYDNMTSEGFIALQVHSINDEDQDGATVQWRDVKILTENLSDHRMKDDPDAEVINWVPNTLTESEKRHGWRLLWDGETTDGWRGANAETFPDRGWVIEDETLSVIESDGTESPFGDIVTEQEFSDFIFEVEFKITEGANSGIKYFVIEGLNPGSGSEIGPEYQILDNENHPDANQGVAGNRTVASLYDMITAENLSEENRDDIRFKGNGEWNKARIVAEGNSVEHWLNNVKVVEYERGSQIYRNLVQKSKYNVYENFGEAEAGHILLQDHGNRVSFRSIKIREL</sequence>
<proteinExistence type="predicted"/>
<gene>
    <name evidence="2" type="ORF">L6773_17145</name>
</gene>
<dbReference type="Proteomes" id="UP001165366">
    <property type="component" value="Unassembled WGS sequence"/>
</dbReference>
<dbReference type="Gene3D" id="2.60.120.560">
    <property type="entry name" value="Exo-inulinase, domain 1"/>
    <property type="match status" value="2"/>
</dbReference>
<feature type="domain" description="3-keto-alpha-glucoside-1,2-lyase/3-keto-2-hydroxy-glucal hydratase" evidence="1">
    <location>
        <begin position="245"/>
        <end position="458"/>
    </location>
</feature>
<accession>A0ABS9KHH4</accession>
<dbReference type="EMBL" id="JAKLWS010000030">
    <property type="protein sequence ID" value="MCG2590306.1"/>
    <property type="molecule type" value="Genomic_DNA"/>
</dbReference>
<reference evidence="2" key="2">
    <citation type="submission" date="2024-05" db="EMBL/GenBank/DDBJ databases">
        <title>Rhodohalobacter halophilus gen. nov., sp. nov., a moderately halophilic member of the family Balneolaceae.</title>
        <authorList>
            <person name="Xia J."/>
        </authorList>
    </citation>
    <scope>NUCLEOTIDE SEQUENCE</scope>
    <source>
        <strain evidence="2">WB101</strain>
    </source>
</reference>
<keyword evidence="3" id="KW-1185">Reference proteome</keyword>
<dbReference type="Pfam" id="PF06439">
    <property type="entry name" value="3keto-disac_hyd"/>
    <property type="match status" value="2"/>
</dbReference>
<dbReference type="InterPro" id="IPR010496">
    <property type="entry name" value="AL/BT2_dom"/>
</dbReference>
<organism evidence="2 3">
    <name type="scientific">Rhodohalobacter sulfatireducens</name>
    <dbReference type="NCBI Taxonomy" id="2911366"/>
    <lineage>
        <taxon>Bacteria</taxon>
        <taxon>Pseudomonadati</taxon>
        <taxon>Balneolota</taxon>
        <taxon>Balneolia</taxon>
        <taxon>Balneolales</taxon>
        <taxon>Balneolaceae</taxon>
        <taxon>Rhodohalobacter</taxon>
    </lineage>
</organism>